<evidence type="ECO:0000256" key="4">
    <source>
        <dbReference type="ARBA" id="ARBA00022989"/>
    </source>
</evidence>
<accession>A0A0W8FZ10</accession>
<evidence type="ECO:0000256" key="2">
    <source>
        <dbReference type="ARBA" id="ARBA00022519"/>
    </source>
</evidence>
<dbReference type="GO" id="GO:0030288">
    <property type="term" value="C:outer membrane-bounded periplasmic space"/>
    <property type="evidence" value="ECO:0007669"/>
    <property type="project" value="TreeGrafter"/>
</dbReference>
<dbReference type="GO" id="GO:0015221">
    <property type="term" value="F:lipopolysaccharide transmembrane transporter activity"/>
    <property type="evidence" value="ECO:0007669"/>
    <property type="project" value="InterPro"/>
</dbReference>
<gene>
    <name evidence="6" type="ORF">ASZ90_004030</name>
</gene>
<keyword evidence="4" id="KW-1133">Transmembrane helix</keyword>
<dbReference type="PANTHER" id="PTHR37481">
    <property type="entry name" value="LIPOPOLYSACCHARIDE EXPORT SYSTEM PROTEIN LPTC"/>
    <property type="match status" value="1"/>
</dbReference>
<dbReference type="GO" id="GO:0017089">
    <property type="term" value="F:glycolipid transfer activity"/>
    <property type="evidence" value="ECO:0007669"/>
    <property type="project" value="TreeGrafter"/>
</dbReference>
<comment type="caution">
    <text evidence="6">The sequence shown here is derived from an EMBL/GenBank/DDBJ whole genome shotgun (WGS) entry which is preliminary data.</text>
</comment>
<dbReference type="GO" id="GO:0005886">
    <property type="term" value="C:plasma membrane"/>
    <property type="evidence" value="ECO:0007669"/>
    <property type="project" value="InterPro"/>
</dbReference>
<dbReference type="PROSITE" id="PS51257">
    <property type="entry name" value="PROKAR_LIPOPROTEIN"/>
    <property type="match status" value="1"/>
</dbReference>
<evidence type="ECO:0000256" key="1">
    <source>
        <dbReference type="ARBA" id="ARBA00022475"/>
    </source>
</evidence>
<protein>
    <recommendedName>
        <fullName evidence="7">LPS export ABC transporter periplasmic protein LptC</fullName>
    </recommendedName>
</protein>
<dbReference type="PANTHER" id="PTHR37481:SF1">
    <property type="entry name" value="LIPOPOLYSACCHARIDE EXPORT SYSTEM PROTEIN LPTC"/>
    <property type="match status" value="1"/>
</dbReference>
<evidence type="ECO:0000256" key="5">
    <source>
        <dbReference type="ARBA" id="ARBA00023136"/>
    </source>
</evidence>
<sequence length="179" mass="20640">MKKFVLLIIVVIISSACQEDVKPIKFDAFSGEEIPSQESWDSRIMITDDGNLKAIIYADHIRVYDDRKETLLEGVKINFFDDEEVIASRLTSKRGKVDDRTQDMFAIDSVVAKNDIGTILETDELKWDNKTRKITTDKFVTITTDEERIEGYGFVSDQDLQNYTIYNITYSTMLDNENK</sequence>
<reference evidence="6" key="1">
    <citation type="journal article" date="2015" name="Proc. Natl. Acad. Sci. U.S.A.">
        <title>Networks of energetic and metabolic interactions define dynamics in microbial communities.</title>
        <authorList>
            <person name="Embree M."/>
            <person name="Liu J.K."/>
            <person name="Al-Bassam M.M."/>
            <person name="Zengler K."/>
        </authorList>
    </citation>
    <scope>NUCLEOTIDE SEQUENCE</scope>
</reference>
<dbReference type="Gene3D" id="2.60.450.10">
    <property type="entry name" value="Lipopolysaccharide (LPS) transport protein A like domain"/>
    <property type="match status" value="1"/>
</dbReference>
<dbReference type="AlphaFoldDB" id="A0A0W8FZ10"/>
<evidence type="ECO:0000256" key="3">
    <source>
        <dbReference type="ARBA" id="ARBA00022692"/>
    </source>
</evidence>
<organism evidence="6">
    <name type="scientific">hydrocarbon metagenome</name>
    <dbReference type="NCBI Taxonomy" id="938273"/>
    <lineage>
        <taxon>unclassified sequences</taxon>
        <taxon>metagenomes</taxon>
        <taxon>ecological metagenomes</taxon>
    </lineage>
</organism>
<evidence type="ECO:0000313" key="6">
    <source>
        <dbReference type="EMBL" id="KUG26136.1"/>
    </source>
</evidence>
<keyword evidence="5" id="KW-0472">Membrane</keyword>
<name>A0A0W8FZ10_9ZZZZ</name>
<dbReference type="InterPro" id="IPR010664">
    <property type="entry name" value="LipoPS_assembly_LptC-rel"/>
</dbReference>
<proteinExistence type="predicted"/>
<dbReference type="EMBL" id="LNQE01000527">
    <property type="protein sequence ID" value="KUG26136.1"/>
    <property type="molecule type" value="Genomic_DNA"/>
</dbReference>
<keyword evidence="1" id="KW-1003">Cell membrane</keyword>
<keyword evidence="2" id="KW-0997">Cell inner membrane</keyword>
<dbReference type="InterPro" id="IPR052363">
    <property type="entry name" value="LPS_export_LptC"/>
</dbReference>
<evidence type="ECO:0008006" key="7">
    <source>
        <dbReference type="Google" id="ProtNLM"/>
    </source>
</evidence>
<dbReference type="NCBIfam" id="TIGR04409">
    <property type="entry name" value="LptC_YrbK"/>
    <property type="match status" value="1"/>
</dbReference>
<keyword evidence="3" id="KW-0812">Transmembrane</keyword>
<dbReference type="Pfam" id="PF06835">
    <property type="entry name" value="LptC"/>
    <property type="match status" value="1"/>
</dbReference>
<dbReference type="InterPro" id="IPR026265">
    <property type="entry name" value="LptC"/>
</dbReference>